<name>A0A8H3PFE2_9LECA</name>
<dbReference type="EMBL" id="CAJPDS010000126">
    <property type="protein sequence ID" value="CAF9939200.1"/>
    <property type="molecule type" value="Genomic_DNA"/>
</dbReference>
<dbReference type="InterPro" id="IPR036770">
    <property type="entry name" value="Ankyrin_rpt-contain_sf"/>
</dbReference>
<dbReference type="PANTHER" id="PTHR24123:SF33">
    <property type="entry name" value="PROTEIN HOS4"/>
    <property type="match status" value="1"/>
</dbReference>
<dbReference type="Pfam" id="PF00023">
    <property type="entry name" value="Ank"/>
    <property type="match status" value="3"/>
</dbReference>
<feature type="repeat" description="ANK" evidence="3">
    <location>
        <begin position="1145"/>
        <end position="1177"/>
    </location>
</feature>
<feature type="repeat" description="ANK" evidence="3">
    <location>
        <begin position="1058"/>
        <end position="1090"/>
    </location>
</feature>
<proteinExistence type="predicted"/>
<dbReference type="InterPro" id="IPR051165">
    <property type="entry name" value="Multifunctional_ANK_Repeat"/>
</dbReference>
<dbReference type="PRINTS" id="PR01415">
    <property type="entry name" value="ANKYRIN"/>
</dbReference>
<reference evidence="5" key="1">
    <citation type="submission" date="2021-03" db="EMBL/GenBank/DDBJ databases">
        <authorList>
            <person name="Tagirdzhanova G."/>
        </authorList>
    </citation>
    <scope>NUCLEOTIDE SEQUENCE</scope>
</reference>
<dbReference type="InterPro" id="IPR054471">
    <property type="entry name" value="GPIID_WHD"/>
</dbReference>
<accession>A0A8H3PFE2</accession>
<feature type="repeat" description="ANK" evidence="3">
    <location>
        <begin position="1179"/>
        <end position="1211"/>
    </location>
</feature>
<evidence type="ECO:0000256" key="3">
    <source>
        <dbReference type="PROSITE-ProRule" id="PRU00023"/>
    </source>
</evidence>
<feature type="repeat" description="ANK" evidence="3">
    <location>
        <begin position="1112"/>
        <end position="1144"/>
    </location>
</feature>
<feature type="domain" description="NACHT" evidence="4">
    <location>
        <begin position="219"/>
        <end position="359"/>
    </location>
</feature>
<evidence type="ECO:0000259" key="4">
    <source>
        <dbReference type="PROSITE" id="PS50837"/>
    </source>
</evidence>
<dbReference type="Pfam" id="PF12796">
    <property type="entry name" value="Ank_2"/>
    <property type="match status" value="4"/>
</dbReference>
<evidence type="ECO:0000256" key="1">
    <source>
        <dbReference type="ARBA" id="ARBA00022737"/>
    </source>
</evidence>
<feature type="repeat" description="ANK" evidence="3">
    <location>
        <begin position="988"/>
        <end position="1011"/>
    </location>
</feature>
<feature type="repeat" description="ANK" evidence="3">
    <location>
        <begin position="691"/>
        <end position="723"/>
    </location>
</feature>
<dbReference type="Pfam" id="PF24883">
    <property type="entry name" value="NPHP3_N"/>
    <property type="match status" value="1"/>
</dbReference>
<keyword evidence="2 3" id="KW-0040">ANK repeat</keyword>
<dbReference type="Pfam" id="PF22939">
    <property type="entry name" value="WHD_GPIID"/>
    <property type="match status" value="1"/>
</dbReference>
<evidence type="ECO:0000313" key="6">
    <source>
        <dbReference type="Proteomes" id="UP000664521"/>
    </source>
</evidence>
<comment type="caution">
    <text evidence="5">The sequence shown here is derived from an EMBL/GenBank/DDBJ whole genome shotgun (WGS) entry which is preliminary data.</text>
</comment>
<feature type="repeat" description="ANK" evidence="3">
    <location>
        <begin position="757"/>
        <end position="789"/>
    </location>
</feature>
<dbReference type="PROSITE" id="PS50297">
    <property type="entry name" value="ANK_REP_REGION"/>
    <property type="match status" value="10"/>
</dbReference>
<feature type="repeat" description="ANK" evidence="3">
    <location>
        <begin position="888"/>
        <end position="920"/>
    </location>
</feature>
<dbReference type="Proteomes" id="UP000664521">
    <property type="component" value="Unassembled WGS sequence"/>
</dbReference>
<feature type="repeat" description="ANK" evidence="3">
    <location>
        <begin position="855"/>
        <end position="887"/>
    </location>
</feature>
<dbReference type="SMART" id="SM00248">
    <property type="entry name" value="ANK"/>
    <property type="match status" value="14"/>
</dbReference>
<dbReference type="InterPro" id="IPR027417">
    <property type="entry name" value="P-loop_NTPase"/>
</dbReference>
<evidence type="ECO:0000313" key="5">
    <source>
        <dbReference type="EMBL" id="CAF9939200.1"/>
    </source>
</evidence>
<dbReference type="InterPro" id="IPR056884">
    <property type="entry name" value="NPHP3-like_N"/>
</dbReference>
<dbReference type="Gene3D" id="3.40.50.300">
    <property type="entry name" value="P-loop containing nucleotide triphosphate hydrolases"/>
    <property type="match status" value="1"/>
</dbReference>
<dbReference type="PROSITE" id="PS50088">
    <property type="entry name" value="ANK_REPEAT"/>
    <property type="match status" value="11"/>
</dbReference>
<dbReference type="AlphaFoldDB" id="A0A8H3PFE2"/>
<keyword evidence="6" id="KW-1185">Reference proteome</keyword>
<keyword evidence="1" id="KW-0677">Repeat</keyword>
<protein>
    <recommendedName>
        <fullName evidence="4">NACHT domain-containing protein</fullName>
    </recommendedName>
</protein>
<gene>
    <name evidence="5" type="ORF">HETSPECPRED_001511</name>
</gene>
<dbReference type="SUPFAM" id="SSF48403">
    <property type="entry name" value="Ankyrin repeat"/>
    <property type="match status" value="2"/>
</dbReference>
<organism evidence="5 6">
    <name type="scientific">Heterodermia speciosa</name>
    <dbReference type="NCBI Taxonomy" id="116794"/>
    <lineage>
        <taxon>Eukaryota</taxon>
        <taxon>Fungi</taxon>
        <taxon>Dikarya</taxon>
        <taxon>Ascomycota</taxon>
        <taxon>Pezizomycotina</taxon>
        <taxon>Lecanoromycetes</taxon>
        <taxon>OSLEUM clade</taxon>
        <taxon>Lecanoromycetidae</taxon>
        <taxon>Caliciales</taxon>
        <taxon>Physciaceae</taxon>
        <taxon>Heterodermia</taxon>
    </lineage>
</organism>
<dbReference type="PROSITE" id="PS50837">
    <property type="entry name" value="NACHT"/>
    <property type="match status" value="1"/>
</dbReference>
<dbReference type="SUPFAM" id="SSF52540">
    <property type="entry name" value="P-loop containing nucleoside triphosphate hydrolases"/>
    <property type="match status" value="1"/>
</dbReference>
<feature type="repeat" description="ANK" evidence="3">
    <location>
        <begin position="955"/>
        <end position="987"/>
    </location>
</feature>
<dbReference type="InterPro" id="IPR002110">
    <property type="entry name" value="Ankyrin_rpt"/>
</dbReference>
<evidence type="ECO:0000256" key="2">
    <source>
        <dbReference type="ARBA" id="ARBA00023043"/>
    </source>
</evidence>
<dbReference type="InterPro" id="IPR007111">
    <property type="entry name" value="NACHT_NTPase"/>
</dbReference>
<feature type="repeat" description="ANK" evidence="3">
    <location>
        <begin position="724"/>
        <end position="756"/>
    </location>
</feature>
<dbReference type="OrthoDB" id="195446at2759"/>
<dbReference type="PANTHER" id="PTHR24123">
    <property type="entry name" value="ANKYRIN REPEAT-CONTAINING"/>
    <property type="match status" value="1"/>
</dbReference>
<dbReference type="Gene3D" id="1.25.40.20">
    <property type="entry name" value="Ankyrin repeat-containing domain"/>
    <property type="match status" value="4"/>
</dbReference>
<sequence>MDPISLTASLAALVQLSTQAAQLLKAIKNGSDDRVKLREEIRSTICLLQMLQDRVDDAELVEKDLASIGLLNSSGGPIDQMNEALQQLIGKLSSSGRVSRLAQGLLWPFRKEEVNDLISLIERQKAAFGLAIQNDNIGLSLSIKAQVEEMSDQMTVMELRHEDIHGTILDERNQKILAWLSPVTYGARQQDVIRVRTEDTGMWLLECTEFNSWKSGSNKVLWCHGIPGAGKTVLAAIVVEHLQRTLLSEVDAVAYIYCNYKERDQQTANHLISSLIRQLVEQERSVPSDLVTLYESHAKSSTRPSDSELQKLLVSTASRFSSLFFVIDALDECSETNRIALASSLSSMLPNAQILYTSRLLNDIERMFQDCLHLEIRASDSDVRRYISDRILHEKRLARHIEADSNLKEVISDAIVRKSDGMFLLAQLHLGTVATKHSRKALKLALQTLPVELNRTYEETLQRIDDQNKEDSSLAKNVLLWVLHACNPLTLVELQHAVTAIDLAEEKELDDEDLPDSQILVSVCAGLVTVDVESDVVRLVHYTTQEYFERNPLRPLAGAQESITKACLGYLSLETFSQGPCNYNEELRLRFQKYPFLRYAAVNWGNHARGQSEDSCKDHILNYLSNEDLVSSARQAASMHGVEVNRHGWTRWNRRYRTNVSMLSTAASLGLTMIVRHLIDSGHDLDSVDNTGATALIKAAEAGYTDTVRILVTADVDIDRADVGGSTALIEAARSGHKETVTALLEGNPNIEARTVHGDSAVYYAVLRGQKSIVELLLNNGANIEAEHNILGAAVLSRNAPMIQYINGMADKNSNIDDIRSSLLVYMRHGRWPRSVELINVLLEEGADLTCSVDGGETPIHLAAQNGHIDPVQFLLRQGVDPNLRTADGYTPLHWASFRGSLEVIDLLLRSGADITAQNNAGETVLHTCMYYKPHEEVMAVLLSQGARAGTIDHSGRSALHQAARRGFKSNVHSLLHNGADIEAKDARGWTPLQLAAAAGHHDIVHQLLERKPILGQPSYQSLLDSAHLRDAIKAKDIPLAQRLLCDESIMIDPASRSGRSSLHYAAKNGLVAIVNALIERGASINARIPDSTYEHWVTFLGHIPHEAYERTWITPLHNAAGEGHAEVAEILLKAGADLNAAGSQGYTPLSVAVHAGHTDVVKILLDHRADVHKKDSPDRPSQLYWAVQEGYEDIVRLLLEHGADEERHTEEIKRALALAVEQKYTRTVNLMKSYGFTTGQH</sequence>